<protein>
    <recommendedName>
        <fullName evidence="3">HMA domain-containing protein</fullName>
    </recommendedName>
</protein>
<dbReference type="SUPFAM" id="SSF55008">
    <property type="entry name" value="HMA, heavy metal-associated domain"/>
    <property type="match status" value="1"/>
</dbReference>
<dbReference type="GO" id="GO:0046872">
    <property type="term" value="F:metal ion binding"/>
    <property type="evidence" value="ECO:0007669"/>
    <property type="project" value="InterPro"/>
</dbReference>
<keyword evidence="2" id="KW-1185">Reference proteome</keyword>
<name>A0A518BEG1_9BACT</name>
<evidence type="ECO:0000313" key="1">
    <source>
        <dbReference type="EMBL" id="QDU65332.1"/>
    </source>
</evidence>
<accession>A0A518BEG1</accession>
<sequence length="52" mass="5477">MRGALEPLAGVGDIDVLPGRKEFWVAFDPEQVDLATLLSSLEAAGEPAKPAQ</sequence>
<proteinExistence type="predicted"/>
<dbReference type="InterPro" id="IPR036163">
    <property type="entry name" value="HMA_dom_sf"/>
</dbReference>
<dbReference type="KEGG" id="pbap:Pla133_03970"/>
<gene>
    <name evidence="1" type="ORF">Pla133_03970</name>
</gene>
<dbReference type="EMBL" id="CP036287">
    <property type="protein sequence ID" value="QDU65332.1"/>
    <property type="molecule type" value="Genomic_DNA"/>
</dbReference>
<reference evidence="1 2" key="1">
    <citation type="submission" date="2019-02" db="EMBL/GenBank/DDBJ databases">
        <title>Deep-cultivation of Planctomycetes and their phenomic and genomic characterization uncovers novel biology.</title>
        <authorList>
            <person name="Wiegand S."/>
            <person name="Jogler M."/>
            <person name="Boedeker C."/>
            <person name="Pinto D."/>
            <person name="Vollmers J."/>
            <person name="Rivas-Marin E."/>
            <person name="Kohn T."/>
            <person name="Peeters S.H."/>
            <person name="Heuer A."/>
            <person name="Rast P."/>
            <person name="Oberbeckmann S."/>
            <person name="Bunk B."/>
            <person name="Jeske O."/>
            <person name="Meyerdierks A."/>
            <person name="Storesund J.E."/>
            <person name="Kallscheuer N."/>
            <person name="Luecker S."/>
            <person name="Lage O.M."/>
            <person name="Pohl T."/>
            <person name="Merkel B.J."/>
            <person name="Hornburger P."/>
            <person name="Mueller R.-W."/>
            <person name="Bruemmer F."/>
            <person name="Labrenz M."/>
            <person name="Spormann A.M."/>
            <person name="Op den Camp H."/>
            <person name="Overmann J."/>
            <person name="Amann R."/>
            <person name="Jetten M.S.M."/>
            <person name="Mascher T."/>
            <person name="Medema M.H."/>
            <person name="Devos D.P."/>
            <person name="Kaster A.-K."/>
            <person name="Ovreas L."/>
            <person name="Rohde M."/>
            <person name="Galperin M.Y."/>
            <person name="Jogler C."/>
        </authorList>
    </citation>
    <scope>NUCLEOTIDE SEQUENCE [LARGE SCALE GENOMIC DNA]</scope>
    <source>
        <strain evidence="1 2">Pla133</strain>
    </source>
</reference>
<evidence type="ECO:0000313" key="2">
    <source>
        <dbReference type="Proteomes" id="UP000316921"/>
    </source>
</evidence>
<evidence type="ECO:0008006" key="3">
    <source>
        <dbReference type="Google" id="ProtNLM"/>
    </source>
</evidence>
<dbReference type="Proteomes" id="UP000316921">
    <property type="component" value="Chromosome"/>
</dbReference>
<dbReference type="AlphaFoldDB" id="A0A518BEG1"/>
<organism evidence="1 2">
    <name type="scientific">Engelhardtia mirabilis</name>
    <dbReference type="NCBI Taxonomy" id="2528011"/>
    <lineage>
        <taxon>Bacteria</taxon>
        <taxon>Pseudomonadati</taxon>
        <taxon>Planctomycetota</taxon>
        <taxon>Planctomycetia</taxon>
        <taxon>Planctomycetia incertae sedis</taxon>
        <taxon>Engelhardtia</taxon>
    </lineage>
</organism>